<proteinExistence type="inferred from homology"/>
<keyword evidence="4" id="KW-1185">Reference proteome</keyword>
<dbReference type="Proteomes" id="UP001597215">
    <property type="component" value="Unassembled WGS sequence"/>
</dbReference>
<sequence length="367" mass="41351">MEVEALVESDSPQVGLTLRVAERITKSNQDFVSKPGELVESEFETGSLSAAARKAFALMLRKAGGDAAEDRVFTITKKELRRSHKGNERIQAVMDELIRVIVRIKTTSSKGRPATLSQSLLSRCVEEVAEDGLSVVEFELSDALRTVLRGSDYYARVNLGVTLSLQSRYALTLYDLGCLVINRQNRTVKMSIEDLRRRLGVPDGSFKNYAEFRRDVLNKSKAEIDQLADFTVEWNEIRGSGRGNPVKEVMLNFIPKPNEDQEAAARELDRPRIGRKARRDGTVEQIVRTPLPRITQEPLFPSDSLHFCGDQKLLTIVSDHGGGWDKDIVAQGYRKFMGDKLQTLRGDRLYKSWEGYCKGYVRSHGRP</sequence>
<gene>
    <name evidence="3" type="ORF">ACFSAG_00295</name>
</gene>
<dbReference type="SUPFAM" id="SSF46785">
    <property type="entry name" value="Winged helix' DNA-binding domain"/>
    <property type="match status" value="1"/>
</dbReference>
<organism evidence="3 4">
    <name type="scientific">Sphingorhabdus buctiana</name>
    <dbReference type="NCBI Taxonomy" id="1508805"/>
    <lineage>
        <taxon>Bacteria</taxon>
        <taxon>Pseudomonadati</taxon>
        <taxon>Pseudomonadota</taxon>
        <taxon>Alphaproteobacteria</taxon>
        <taxon>Sphingomonadales</taxon>
        <taxon>Sphingomonadaceae</taxon>
        <taxon>Sphingorhabdus</taxon>
    </lineage>
</organism>
<dbReference type="RefSeq" id="WP_381510449.1">
    <property type="nucleotide sequence ID" value="NZ_JBHUEL010000001.1"/>
</dbReference>
<dbReference type="EMBL" id="JBHUEL010000001">
    <property type="protein sequence ID" value="MFD1765281.1"/>
    <property type="molecule type" value="Genomic_DNA"/>
</dbReference>
<evidence type="ECO:0000256" key="1">
    <source>
        <dbReference type="ARBA" id="ARBA00038283"/>
    </source>
</evidence>
<dbReference type="InterPro" id="IPR036390">
    <property type="entry name" value="WH_DNA-bd_sf"/>
</dbReference>
<protein>
    <submittedName>
        <fullName evidence="3">Replication initiation protein</fullName>
    </submittedName>
</protein>
<evidence type="ECO:0000313" key="4">
    <source>
        <dbReference type="Proteomes" id="UP001597215"/>
    </source>
</evidence>
<dbReference type="Pfam" id="PF01051">
    <property type="entry name" value="Rep3_N"/>
    <property type="match status" value="1"/>
</dbReference>
<comment type="caution">
    <text evidence="3">The sequence shown here is derived from an EMBL/GenBank/DDBJ whole genome shotgun (WGS) entry which is preliminary data.</text>
</comment>
<feature type="domain" description="Initiator Rep protein WH1" evidence="2">
    <location>
        <begin position="34"/>
        <end position="176"/>
    </location>
</feature>
<dbReference type="Gene3D" id="1.10.10.10">
    <property type="entry name" value="Winged helix-like DNA-binding domain superfamily/Winged helix DNA-binding domain"/>
    <property type="match status" value="1"/>
</dbReference>
<evidence type="ECO:0000259" key="2">
    <source>
        <dbReference type="Pfam" id="PF01051"/>
    </source>
</evidence>
<evidence type="ECO:0000313" key="3">
    <source>
        <dbReference type="EMBL" id="MFD1765281.1"/>
    </source>
</evidence>
<comment type="similarity">
    <text evidence="1">Belongs to the initiator RepB protein family.</text>
</comment>
<dbReference type="InterPro" id="IPR000525">
    <property type="entry name" value="Initiator_Rep_WH1"/>
</dbReference>
<name>A0ABW4MB22_9SPHN</name>
<dbReference type="InterPro" id="IPR036388">
    <property type="entry name" value="WH-like_DNA-bd_sf"/>
</dbReference>
<dbReference type="Pfam" id="PF21205">
    <property type="entry name" value="Rep3_C"/>
    <property type="match status" value="1"/>
</dbReference>
<reference evidence="4" key="1">
    <citation type="journal article" date="2019" name="Int. J. Syst. Evol. Microbiol.">
        <title>The Global Catalogue of Microorganisms (GCM) 10K type strain sequencing project: providing services to taxonomists for standard genome sequencing and annotation.</title>
        <authorList>
            <consortium name="The Broad Institute Genomics Platform"/>
            <consortium name="The Broad Institute Genome Sequencing Center for Infectious Disease"/>
            <person name="Wu L."/>
            <person name="Ma J."/>
        </authorList>
    </citation>
    <scope>NUCLEOTIDE SEQUENCE [LARGE SCALE GENOMIC DNA]</scope>
    <source>
        <strain evidence="4">CGMCC 1.12449</strain>
    </source>
</reference>
<accession>A0ABW4MB22</accession>